<dbReference type="EMBL" id="BEXD01001757">
    <property type="protein sequence ID" value="GBB95622.1"/>
    <property type="molecule type" value="Genomic_DNA"/>
</dbReference>
<organism evidence="1 2">
    <name type="scientific">Rhizophagus clarus</name>
    <dbReference type="NCBI Taxonomy" id="94130"/>
    <lineage>
        <taxon>Eukaryota</taxon>
        <taxon>Fungi</taxon>
        <taxon>Fungi incertae sedis</taxon>
        <taxon>Mucoromycota</taxon>
        <taxon>Glomeromycotina</taxon>
        <taxon>Glomeromycetes</taxon>
        <taxon>Glomerales</taxon>
        <taxon>Glomeraceae</taxon>
        <taxon>Rhizophagus</taxon>
    </lineage>
</organism>
<dbReference type="Proteomes" id="UP000247702">
    <property type="component" value="Unassembled WGS sequence"/>
</dbReference>
<protein>
    <submittedName>
        <fullName evidence="1">Uncharacterized protein</fullName>
    </submittedName>
</protein>
<accession>A0A2Z6R461</accession>
<name>A0A2Z6R461_9GLOM</name>
<gene>
    <name evidence="1" type="ORF">RclHR1_02580005</name>
</gene>
<keyword evidence="2" id="KW-1185">Reference proteome</keyword>
<proteinExistence type="predicted"/>
<reference evidence="1 2" key="1">
    <citation type="submission" date="2017-11" db="EMBL/GenBank/DDBJ databases">
        <title>The genome of Rhizophagus clarus HR1 reveals common genetic basis of auxotrophy among arbuscular mycorrhizal fungi.</title>
        <authorList>
            <person name="Kobayashi Y."/>
        </authorList>
    </citation>
    <scope>NUCLEOTIDE SEQUENCE [LARGE SCALE GENOMIC DNA]</scope>
    <source>
        <strain evidence="1 2">HR1</strain>
    </source>
</reference>
<dbReference type="AlphaFoldDB" id="A0A2Z6R461"/>
<evidence type="ECO:0000313" key="2">
    <source>
        <dbReference type="Proteomes" id="UP000247702"/>
    </source>
</evidence>
<sequence length="71" mass="8436">MIHDKIYKNSKCCYKISYNSIWDMYLYILRKGKYFCSKTIQILIGPGLAAYNLDSKIPIRVQLRLLLYIII</sequence>
<comment type="caution">
    <text evidence="1">The sequence shown here is derived from an EMBL/GenBank/DDBJ whole genome shotgun (WGS) entry which is preliminary data.</text>
</comment>
<evidence type="ECO:0000313" key="1">
    <source>
        <dbReference type="EMBL" id="GBB95622.1"/>
    </source>
</evidence>